<dbReference type="OrthoDB" id="3797249at2759"/>
<gene>
    <name evidence="2" type="ORF">EK21DRAFT_116885</name>
</gene>
<evidence type="ECO:0000313" key="3">
    <source>
        <dbReference type="Proteomes" id="UP000799777"/>
    </source>
</evidence>
<feature type="chain" id="PRO_5040409699" evidence="1">
    <location>
        <begin position="18"/>
        <end position="160"/>
    </location>
</feature>
<name>A0A9P4H025_9PLEO</name>
<evidence type="ECO:0000313" key="2">
    <source>
        <dbReference type="EMBL" id="KAF2025331.1"/>
    </source>
</evidence>
<keyword evidence="3" id="KW-1185">Reference proteome</keyword>
<dbReference type="EMBL" id="ML978268">
    <property type="protein sequence ID" value="KAF2025331.1"/>
    <property type="molecule type" value="Genomic_DNA"/>
</dbReference>
<comment type="caution">
    <text evidence="2">The sequence shown here is derived from an EMBL/GenBank/DDBJ whole genome shotgun (WGS) entry which is preliminary data.</text>
</comment>
<protein>
    <submittedName>
        <fullName evidence="2">Uncharacterized protein</fullName>
    </submittedName>
</protein>
<proteinExistence type="predicted"/>
<feature type="signal peptide" evidence="1">
    <location>
        <begin position="1"/>
        <end position="17"/>
    </location>
</feature>
<dbReference type="Proteomes" id="UP000799777">
    <property type="component" value="Unassembled WGS sequence"/>
</dbReference>
<reference evidence="2" key="1">
    <citation type="journal article" date="2020" name="Stud. Mycol.">
        <title>101 Dothideomycetes genomes: a test case for predicting lifestyles and emergence of pathogens.</title>
        <authorList>
            <person name="Haridas S."/>
            <person name="Albert R."/>
            <person name="Binder M."/>
            <person name="Bloem J."/>
            <person name="Labutti K."/>
            <person name="Salamov A."/>
            <person name="Andreopoulos B."/>
            <person name="Baker S."/>
            <person name="Barry K."/>
            <person name="Bills G."/>
            <person name="Bluhm B."/>
            <person name="Cannon C."/>
            <person name="Castanera R."/>
            <person name="Culley D."/>
            <person name="Daum C."/>
            <person name="Ezra D."/>
            <person name="Gonzalez J."/>
            <person name="Henrissat B."/>
            <person name="Kuo A."/>
            <person name="Liang C."/>
            <person name="Lipzen A."/>
            <person name="Lutzoni F."/>
            <person name="Magnuson J."/>
            <person name="Mondo S."/>
            <person name="Nolan M."/>
            <person name="Ohm R."/>
            <person name="Pangilinan J."/>
            <person name="Park H.-J."/>
            <person name="Ramirez L."/>
            <person name="Alfaro M."/>
            <person name="Sun H."/>
            <person name="Tritt A."/>
            <person name="Yoshinaga Y."/>
            <person name="Zwiers L.-H."/>
            <person name="Turgeon B."/>
            <person name="Goodwin S."/>
            <person name="Spatafora J."/>
            <person name="Crous P."/>
            <person name="Grigoriev I."/>
        </authorList>
    </citation>
    <scope>NUCLEOTIDE SEQUENCE</scope>
    <source>
        <strain evidence="2">CBS 110217</strain>
    </source>
</reference>
<accession>A0A9P4H025</accession>
<organism evidence="2 3">
    <name type="scientific">Setomelanomma holmii</name>
    <dbReference type="NCBI Taxonomy" id="210430"/>
    <lineage>
        <taxon>Eukaryota</taxon>
        <taxon>Fungi</taxon>
        <taxon>Dikarya</taxon>
        <taxon>Ascomycota</taxon>
        <taxon>Pezizomycotina</taxon>
        <taxon>Dothideomycetes</taxon>
        <taxon>Pleosporomycetidae</taxon>
        <taxon>Pleosporales</taxon>
        <taxon>Pleosporineae</taxon>
        <taxon>Phaeosphaeriaceae</taxon>
        <taxon>Setomelanomma</taxon>
    </lineage>
</organism>
<evidence type="ECO:0000256" key="1">
    <source>
        <dbReference type="SAM" id="SignalP"/>
    </source>
</evidence>
<sequence>MVRALLVVLGMLGAALAQSSAYTGPMFDPGNAPFFGASSLVIPTLSNAVPTTEVTPTFIRSRVSSAASAAISGSALLSGSATRNATVSASPTPSSNSTSSSVVLSSSVSRSSSLATSASRTSSATSSASAPAQSTGAAIANVPGAVGAIVGGVFAGLAML</sequence>
<keyword evidence="1" id="KW-0732">Signal</keyword>
<dbReference type="AlphaFoldDB" id="A0A9P4H025"/>